<dbReference type="PANTHER" id="PTHR21089:SF1">
    <property type="entry name" value="BIFUNCTIONAL 3-DEHYDROQUINATE DEHYDRATASE_SHIKIMATE DEHYDROGENASE, CHLOROPLASTIC"/>
    <property type="match status" value="1"/>
</dbReference>
<accession>A0A178YQG0</accession>
<dbReference type="SUPFAM" id="SSF53223">
    <property type="entry name" value="Aminoacid dehydrogenase-like, N-terminal domain"/>
    <property type="match status" value="1"/>
</dbReference>
<dbReference type="CDD" id="cd01065">
    <property type="entry name" value="NAD_bind_Shikimate_DH"/>
    <property type="match status" value="1"/>
</dbReference>
<dbReference type="GO" id="GO:0050661">
    <property type="term" value="F:NADP binding"/>
    <property type="evidence" value="ECO:0007669"/>
    <property type="project" value="TreeGrafter"/>
</dbReference>
<dbReference type="GO" id="GO:0009073">
    <property type="term" value="P:aromatic amino acid family biosynthetic process"/>
    <property type="evidence" value="ECO:0007669"/>
    <property type="project" value="UniProtKB-KW"/>
</dbReference>
<keyword evidence="3" id="KW-0057">Aromatic amino acid biosynthesis</keyword>
<comment type="caution">
    <text evidence="5">The sequence shown here is derived from an EMBL/GenBank/DDBJ whole genome shotgun (WGS) entry which is preliminary data.</text>
</comment>
<keyword evidence="2" id="KW-0560">Oxidoreductase</keyword>
<dbReference type="Proteomes" id="UP000078507">
    <property type="component" value="Unassembled WGS sequence"/>
</dbReference>
<protein>
    <submittedName>
        <fullName evidence="5">Shikimate dehydrogenase</fullName>
    </submittedName>
</protein>
<keyword evidence="3" id="KW-0028">Amino-acid biosynthesis</keyword>
<dbReference type="PANTHER" id="PTHR21089">
    <property type="entry name" value="SHIKIMATE DEHYDROGENASE"/>
    <property type="match status" value="1"/>
</dbReference>
<dbReference type="InterPro" id="IPR046346">
    <property type="entry name" value="Aminoacid_DH-like_N_sf"/>
</dbReference>
<dbReference type="EMBL" id="LNQB01000050">
    <property type="protein sequence ID" value="OAP49842.1"/>
    <property type="molecule type" value="Genomic_DNA"/>
</dbReference>
<dbReference type="AlphaFoldDB" id="A0A178YQG0"/>
<dbReference type="GO" id="GO:0009423">
    <property type="term" value="P:chorismate biosynthetic process"/>
    <property type="evidence" value="ECO:0007669"/>
    <property type="project" value="TreeGrafter"/>
</dbReference>
<reference evidence="5 6" key="1">
    <citation type="submission" date="2015-11" db="EMBL/GenBank/DDBJ databases">
        <title>Ensifer anhuiense sp. nov., an effective nitrogen fixation bacterium with Glycine soja.</title>
        <authorList>
            <person name="Yan H."/>
            <person name="Chen W."/>
        </authorList>
    </citation>
    <scope>NUCLEOTIDE SEQUENCE [LARGE SCALE GENOMIC DNA]</scope>
    <source>
        <strain evidence="5 6">LMG 7837</strain>
    </source>
</reference>
<dbReference type="GO" id="GO:0005829">
    <property type="term" value="C:cytosol"/>
    <property type="evidence" value="ECO:0007669"/>
    <property type="project" value="TreeGrafter"/>
</dbReference>
<gene>
    <name evidence="5" type="ORF">ATB98_15025</name>
</gene>
<evidence type="ECO:0000256" key="2">
    <source>
        <dbReference type="ARBA" id="ARBA00023002"/>
    </source>
</evidence>
<sequence>MMISGTTKIFYMLAHPIAHVRTPEVINPVFAARGIDAVMVPVHFSPEDFAMGWEALKRTRNLGGIVVSVPHKEQACALSDEVDRAAEELGAANVIRRDPDGRMIATNMDGLGFLRGMLNGGRDAEGRDVLLVGAGGAGKAIAFGLAKSGSKSIRISDADPERAEVLAADVKNRYPDQAVTAGSPNLDGIDMLVNATPCGLHPETDPLPVDVAELRPDILVADIIMKPRETPLLQAATARGCEVRYGAGMLDSQIELMVSYFGY</sequence>
<evidence type="ECO:0000313" key="5">
    <source>
        <dbReference type="EMBL" id="OAP49842.1"/>
    </source>
</evidence>
<dbReference type="InterPro" id="IPR036291">
    <property type="entry name" value="NAD(P)-bd_dom_sf"/>
</dbReference>
<dbReference type="InterPro" id="IPR022893">
    <property type="entry name" value="Shikimate_DH_fam"/>
</dbReference>
<name>A0A178YQG0_SINSA</name>
<dbReference type="SUPFAM" id="SSF51735">
    <property type="entry name" value="NAD(P)-binding Rossmann-fold domains"/>
    <property type="match status" value="1"/>
</dbReference>
<organism evidence="5 6">
    <name type="scientific">Sinorhizobium saheli</name>
    <dbReference type="NCBI Taxonomy" id="36856"/>
    <lineage>
        <taxon>Bacteria</taxon>
        <taxon>Pseudomonadati</taxon>
        <taxon>Pseudomonadota</taxon>
        <taxon>Alphaproteobacteria</taxon>
        <taxon>Hyphomicrobiales</taxon>
        <taxon>Rhizobiaceae</taxon>
        <taxon>Sinorhizobium/Ensifer group</taxon>
        <taxon>Sinorhizobium</taxon>
    </lineage>
</organism>
<evidence type="ECO:0000256" key="3">
    <source>
        <dbReference type="ARBA" id="ARBA00023141"/>
    </source>
</evidence>
<comment type="pathway">
    <text evidence="1">Metabolic intermediate biosynthesis; chorismate biosynthesis; chorismate from D-erythrose 4-phosphate and phosphoenolpyruvate: step 4/7.</text>
</comment>
<evidence type="ECO:0000313" key="6">
    <source>
        <dbReference type="Proteomes" id="UP000078507"/>
    </source>
</evidence>
<feature type="domain" description="Shikimate dehydrogenase substrate binding N-terminal" evidence="4">
    <location>
        <begin position="13"/>
        <end position="95"/>
    </location>
</feature>
<dbReference type="Gene3D" id="3.40.50.10860">
    <property type="entry name" value="Leucine Dehydrogenase, chain A, domain 1"/>
    <property type="match status" value="1"/>
</dbReference>
<dbReference type="STRING" id="36856.ATB98_15025"/>
<evidence type="ECO:0000256" key="1">
    <source>
        <dbReference type="ARBA" id="ARBA00004871"/>
    </source>
</evidence>
<dbReference type="OrthoDB" id="7873617at2"/>
<dbReference type="GO" id="GO:0004764">
    <property type="term" value="F:shikimate 3-dehydrogenase (NADP+) activity"/>
    <property type="evidence" value="ECO:0007669"/>
    <property type="project" value="InterPro"/>
</dbReference>
<evidence type="ECO:0000259" key="4">
    <source>
        <dbReference type="Pfam" id="PF08501"/>
    </source>
</evidence>
<dbReference type="Pfam" id="PF08501">
    <property type="entry name" value="Shikimate_dh_N"/>
    <property type="match status" value="1"/>
</dbReference>
<dbReference type="RefSeq" id="WP_066868740.1">
    <property type="nucleotide sequence ID" value="NZ_LNQB01000050.1"/>
</dbReference>
<dbReference type="GO" id="GO:0019632">
    <property type="term" value="P:shikimate metabolic process"/>
    <property type="evidence" value="ECO:0007669"/>
    <property type="project" value="TreeGrafter"/>
</dbReference>
<keyword evidence="6" id="KW-1185">Reference proteome</keyword>
<dbReference type="InterPro" id="IPR013708">
    <property type="entry name" value="Shikimate_DH-bd_N"/>
</dbReference>
<proteinExistence type="predicted"/>
<dbReference type="Gene3D" id="3.40.50.720">
    <property type="entry name" value="NAD(P)-binding Rossmann-like Domain"/>
    <property type="match status" value="1"/>
</dbReference>